<evidence type="ECO:0000313" key="2">
    <source>
        <dbReference type="Proteomes" id="UP001374803"/>
    </source>
</evidence>
<protein>
    <recommendedName>
        <fullName evidence="3">Phage protein D</fullName>
    </recommendedName>
</protein>
<sequence length="320" mass="34421">MTTFLLAGGVLPANLRVVLIATINGTPEVLVDGVVTKTRISSGSGGSTSTFTVTGEDLTALMDFVDTSGIPYPAMPPEARVELILAKYALFGVVPRVIPSLNGVPPNPLDIIPRHQGSDHWYISKLASDAGYVFYLEPGPPLTSIAYWGPEIRAGVPQPALNVDMDAETNVESLNFDFQNDARVLPIVMIQDPIFKLPIPVPLPDINPLSPPLGLIEPIPQRIEKIPSTAKLTMGEAILRGLSKTTHHADAVSGTGSLDVLRYGRTLKARRLVGVRGAGEAFDGLYFVKSVTHNIKRGEYKQDFTLVRNGLVSTVPRVPS</sequence>
<dbReference type="RefSeq" id="WP_394840103.1">
    <property type="nucleotide sequence ID" value="NZ_CP089929.1"/>
</dbReference>
<dbReference type="Proteomes" id="UP001374803">
    <property type="component" value="Chromosome"/>
</dbReference>
<reference evidence="1" key="1">
    <citation type="submission" date="2021-12" db="EMBL/GenBank/DDBJ databases">
        <title>Discovery of the Pendulisporaceae a myxobacterial family with distinct sporulation behavior and unique specialized metabolism.</title>
        <authorList>
            <person name="Garcia R."/>
            <person name="Popoff A."/>
            <person name="Bader C.D."/>
            <person name="Loehr J."/>
            <person name="Walesch S."/>
            <person name="Walt C."/>
            <person name="Boldt J."/>
            <person name="Bunk B."/>
            <person name="Haeckl F.J.F.P.J."/>
            <person name="Gunesch A.P."/>
            <person name="Birkelbach J."/>
            <person name="Nuebel U."/>
            <person name="Pietschmann T."/>
            <person name="Bach T."/>
            <person name="Mueller R."/>
        </authorList>
    </citation>
    <scope>NUCLEOTIDE SEQUENCE</scope>
    <source>
        <strain evidence="1">MSr11367</strain>
    </source>
</reference>
<dbReference type="EMBL" id="CP089983">
    <property type="protein sequence ID" value="WXB10428.1"/>
    <property type="molecule type" value="Genomic_DNA"/>
</dbReference>
<accession>A0ABZ2LHK9</accession>
<proteinExistence type="predicted"/>
<name>A0ABZ2LHK9_9BACT</name>
<gene>
    <name evidence="1" type="ORF">LVJ94_24770</name>
</gene>
<keyword evidence="2" id="KW-1185">Reference proteome</keyword>
<organism evidence="1 2">
    <name type="scientific">Pendulispora rubella</name>
    <dbReference type="NCBI Taxonomy" id="2741070"/>
    <lineage>
        <taxon>Bacteria</taxon>
        <taxon>Pseudomonadati</taxon>
        <taxon>Myxococcota</taxon>
        <taxon>Myxococcia</taxon>
        <taxon>Myxococcales</taxon>
        <taxon>Sorangiineae</taxon>
        <taxon>Pendulisporaceae</taxon>
        <taxon>Pendulispora</taxon>
    </lineage>
</organism>
<evidence type="ECO:0000313" key="1">
    <source>
        <dbReference type="EMBL" id="WXB10428.1"/>
    </source>
</evidence>
<evidence type="ECO:0008006" key="3">
    <source>
        <dbReference type="Google" id="ProtNLM"/>
    </source>
</evidence>